<organism evidence="1 2">
    <name type="scientific">Gaopeijia maritima</name>
    <dbReference type="NCBI Taxonomy" id="3119007"/>
    <lineage>
        <taxon>Bacteria</taxon>
        <taxon>Pseudomonadati</taxon>
        <taxon>Gemmatimonadota</taxon>
        <taxon>Longimicrobiia</taxon>
        <taxon>Gaopeijiales</taxon>
        <taxon>Gaopeijiaceae</taxon>
        <taxon>Gaopeijia</taxon>
    </lineage>
</organism>
<evidence type="ECO:0000313" key="2">
    <source>
        <dbReference type="Proteomes" id="UP001484239"/>
    </source>
</evidence>
<gene>
    <name evidence="1" type="ORF">WI372_15760</name>
</gene>
<keyword evidence="2" id="KW-1185">Reference proteome</keyword>
<dbReference type="RefSeq" id="WP_405283912.1">
    <property type="nucleotide sequence ID" value="NZ_CP144380.1"/>
</dbReference>
<evidence type="ECO:0000313" key="1">
    <source>
        <dbReference type="EMBL" id="MEK9502450.1"/>
    </source>
</evidence>
<evidence type="ECO:0008006" key="3">
    <source>
        <dbReference type="Google" id="ProtNLM"/>
    </source>
</evidence>
<dbReference type="Proteomes" id="UP001484239">
    <property type="component" value="Unassembled WGS sequence"/>
</dbReference>
<name>A0ABU9EET2_9BACT</name>
<accession>A0ABU9EET2</accession>
<dbReference type="EMBL" id="JBBHLI010000011">
    <property type="protein sequence ID" value="MEK9502450.1"/>
    <property type="molecule type" value="Genomic_DNA"/>
</dbReference>
<sequence>MRLVLCVCLFLAPFAGCVEGGRPEASPPSVVERDSSGVRIVENFAPVHAPGAWSVGSVTPLCSARDDDRIGQVSAIVPLDGDTVAVMSGQGQRLLICVGGRVVASHGGEGEGPGEYRFVRGLHRVSRDTVALVENERVTYLDLRTRGVRTLAPPAAHPDATRFLGSPFKIVASRRSPGAGEGPSTGAPRRYDLFDAANGSVDSPDFEEVAWSDALPGSGPEIALWAPGLTWALSESSFWFVERNETDLQLRTIEGVRRIVRAEIHAPSISESVWSEARSRLRAGLSDQGLPEAVLTSMLEIPEDRRVYPIRQMEPDPEGRLWVRLAQEDPMREPAPWRVFDARGRWVTDVHVPRDVQVRFISNERIYGVQLDELDLQTVVVLPIRR</sequence>
<protein>
    <recommendedName>
        <fullName evidence="3">6-bladed beta-propeller</fullName>
    </recommendedName>
</protein>
<comment type="caution">
    <text evidence="1">The sequence shown here is derived from an EMBL/GenBank/DDBJ whole genome shotgun (WGS) entry which is preliminary data.</text>
</comment>
<reference evidence="1 2" key="1">
    <citation type="submission" date="2024-02" db="EMBL/GenBank/DDBJ databases">
        <title>A novel Gemmatimonadota bacterium.</title>
        <authorList>
            <person name="Du Z.-J."/>
            <person name="Ye Y.-Q."/>
        </authorList>
    </citation>
    <scope>NUCLEOTIDE SEQUENCE [LARGE SCALE GENOMIC DNA]</scope>
    <source>
        <strain evidence="1 2">DH-20</strain>
    </source>
</reference>
<proteinExistence type="predicted"/>